<dbReference type="FunFam" id="3.30.160.810:FF:000001">
    <property type="entry name" value="50S ribosomal protein L3"/>
    <property type="match status" value="1"/>
</dbReference>
<dbReference type="NCBIfam" id="TIGR03625">
    <property type="entry name" value="L3_bact"/>
    <property type="match status" value="1"/>
</dbReference>
<dbReference type="FunFam" id="2.40.30.10:FF:000004">
    <property type="entry name" value="50S ribosomal protein L3"/>
    <property type="match status" value="1"/>
</dbReference>
<evidence type="ECO:0000256" key="6">
    <source>
        <dbReference type="ARBA" id="ARBA00035243"/>
    </source>
</evidence>
<sequence>MEKVIIGKKLGMTQIFTEEGQLVPVTVVEAGPCQVVQVKSLDTDGYNSIQLGYGDVKEKKVTKPRKGHFDKNELAYKRILKEFRVADAAAYEVGQDVKADVFENGDKIDVTGTSKGKGFQGVIKRHNQSRGPMKHGSKYHRSPGSMGASSSPSRVFKGKKLPGQMGNVQVTVQNLEIVKVDADRNLLLVKGAVPGIRGSLITIKETVKK</sequence>
<evidence type="ECO:0000256" key="1">
    <source>
        <dbReference type="ARBA" id="ARBA00006540"/>
    </source>
</evidence>
<keyword evidence="3 7" id="KW-0694">RNA-binding</keyword>
<evidence type="ECO:0000256" key="9">
    <source>
        <dbReference type="RuleBase" id="RU003906"/>
    </source>
</evidence>
<keyword evidence="5 7" id="KW-0687">Ribonucleoprotein</keyword>
<dbReference type="GO" id="GO:0022625">
    <property type="term" value="C:cytosolic large ribosomal subunit"/>
    <property type="evidence" value="ECO:0007669"/>
    <property type="project" value="TreeGrafter"/>
</dbReference>
<dbReference type="PANTHER" id="PTHR11229:SF16">
    <property type="entry name" value="LARGE RIBOSOMAL SUBUNIT PROTEIN UL3C"/>
    <property type="match status" value="1"/>
</dbReference>
<keyword evidence="2 7" id="KW-0699">rRNA-binding</keyword>
<dbReference type="InterPro" id="IPR009000">
    <property type="entry name" value="Transl_B-barrel_sf"/>
</dbReference>
<gene>
    <name evidence="7 11" type="primary">rplC</name>
    <name evidence="11" type="ORF">J0B03_06485</name>
</gene>
<dbReference type="HAMAP" id="MF_01325_B">
    <property type="entry name" value="Ribosomal_uL3_B"/>
    <property type="match status" value="1"/>
</dbReference>
<evidence type="ECO:0000256" key="2">
    <source>
        <dbReference type="ARBA" id="ARBA00022730"/>
    </source>
</evidence>
<evidence type="ECO:0000256" key="7">
    <source>
        <dbReference type="HAMAP-Rule" id="MF_01325"/>
    </source>
</evidence>
<evidence type="ECO:0000256" key="3">
    <source>
        <dbReference type="ARBA" id="ARBA00022884"/>
    </source>
</evidence>
<evidence type="ECO:0000256" key="5">
    <source>
        <dbReference type="ARBA" id="ARBA00023274"/>
    </source>
</evidence>
<dbReference type="Gene3D" id="2.40.30.10">
    <property type="entry name" value="Translation factors"/>
    <property type="match status" value="1"/>
</dbReference>
<dbReference type="GO" id="GO:0003735">
    <property type="term" value="F:structural constituent of ribosome"/>
    <property type="evidence" value="ECO:0007669"/>
    <property type="project" value="UniProtKB-UniRule"/>
</dbReference>
<dbReference type="AlphaFoldDB" id="A0A974XF64"/>
<comment type="subunit">
    <text evidence="7 9">Part of the 50S ribosomal subunit. Forms a cluster with proteins L14 and L19.</text>
</comment>
<dbReference type="Pfam" id="PF00297">
    <property type="entry name" value="Ribosomal_L3"/>
    <property type="match status" value="1"/>
</dbReference>
<proteinExistence type="inferred from homology"/>
<dbReference type="Gene3D" id="3.30.160.810">
    <property type="match status" value="1"/>
</dbReference>
<dbReference type="GO" id="GO:0019843">
    <property type="term" value="F:rRNA binding"/>
    <property type="evidence" value="ECO:0007669"/>
    <property type="project" value="UniProtKB-UniRule"/>
</dbReference>
<dbReference type="RefSeq" id="WP_207298834.1">
    <property type="nucleotide sequence ID" value="NZ_CP071444.1"/>
</dbReference>
<dbReference type="KEGG" id="alka:J0B03_06485"/>
<protein>
    <recommendedName>
        <fullName evidence="6 7">Large ribosomal subunit protein uL3</fullName>
    </recommendedName>
</protein>
<dbReference type="PROSITE" id="PS00474">
    <property type="entry name" value="RIBOSOMAL_L3"/>
    <property type="match status" value="1"/>
</dbReference>
<feature type="compositionally biased region" description="Low complexity" evidence="10">
    <location>
        <begin position="142"/>
        <end position="153"/>
    </location>
</feature>
<feature type="region of interest" description="Disordered" evidence="10">
    <location>
        <begin position="116"/>
        <end position="154"/>
    </location>
</feature>
<dbReference type="PANTHER" id="PTHR11229">
    <property type="entry name" value="50S RIBOSOMAL PROTEIN L3"/>
    <property type="match status" value="1"/>
</dbReference>
<dbReference type="InterPro" id="IPR000597">
    <property type="entry name" value="Ribosomal_uL3"/>
</dbReference>
<evidence type="ECO:0000313" key="12">
    <source>
        <dbReference type="Proteomes" id="UP000663499"/>
    </source>
</evidence>
<accession>A0A974XF64</accession>
<dbReference type="InterPro" id="IPR019927">
    <property type="entry name" value="Ribosomal_uL3_bac/org-type"/>
</dbReference>
<dbReference type="InterPro" id="IPR019926">
    <property type="entry name" value="Ribosomal_uL3_CS"/>
</dbReference>
<comment type="similarity">
    <text evidence="1 7 8">Belongs to the universal ribosomal protein uL3 family.</text>
</comment>
<dbReference type="SUPFAM" id="SSF50447">
    <property type="entry name" value="Translation proteins"/>
    <property type="match status" value="1"/>
</dbReference>
<evidence type="ECO:0000256" key="4">
    <source>
        <dbReference type="ARBA" id="ARBA00022980"/>
    </source>
</evidence>
<dbReference type="Proteomes" id="UP000663499">
    <property type="component" value="Chromosome"/>
</dbReference>
<keyword evidence="4 7" id="KW-0689">Ribosomal protein</keyword>
<comment type="function">
    <text evidence="7 9">One of the primary rRNA binding proteins, it binds directly near the 3'-end of the 23S rRNA, where it nucleates assembly of the 50S subunit.</text>
</comment>
<reference evidence="11" key="1">
    <citation type="submission" date="2021-03" db="EMBL/GenBank/DDBJ databases">
        <title>Alkalibacter marinus sp. nov., isolated from tidal flat sediment.</title>
        <authorList>
            <person name="Namirimu T."/>
            <person name="Yang J.-A."/>
            <person name="Yang S.-H."/>
            <person name="Kim Y.-J."/>
            <person name="Kwon K.K."/>
        </authorList>
    </citation>
    <scope>NUCLEOTIDE SEQUENCE</scope>
    <source>
        <strain evidence="11">ES005</strain>
    </source>
</reference>
<evidence type="ECO:0000256" key="10">
    <source>
        <dbReference type="SAM" id="MobiDB-lite"/>
    </source>
</evidence>
<dbReference type="EMBL" id="CP071444">
    <property type="protein sequence ID" value="QSX07490.1"/>
    <property type="molecule type" value="Genomic_DNA"/>
</dbReference>
<dbReference type="GO" id="GO:0006412">
    <property type="term" value="P:translation"/>
    <property type="evidence" value="ECO:0007669"/>
    <property type="project" value="UniProtKB-UniRule"/>
</dbReference>
<feature type="compositionally biased region" description="Basic residues" evidence="10">
    <location>
        <begin position="123"/>
        <end position="141"/>
    </location>
</feature>
<evidence type="ECO:0000313" key="11">
    <source>
        <dbReference type="EMBL" id="QSX07490.1"/>
    </source>
</evidence>
<evidence type="ECO:0000256" key="8">
    <source>
        <dbReference type="RuleBase" id="RU003905"/>
    </source>
</evidence>
<keyword evidence="12" id="KW-1185">Reference proteome</keyword>
<name>A0A974XF64_9FIRM</name>
<organism evidence="11 12">
    <name type="scientific">Alkalibacter rhizosphaerae</name>
    <dbReference type="NCBI Taxonomy" id="2815577"/>
    <lineage>
        <taxon>Bacteria</taxon>
        <taxon>Bacillati</taxon>
        <taxon>Bacillota</taxon>
        <taxon>Clostridia</taxon>
        <taxon>Eubacteriales</taxon>
        <taxon>Eubacteriaceae</taxon>
        <taxon>Alkalibacter</taxon>
    </lineage>
</organism>